<dbReference type="PROSITE" id="PS51186">
    <property type="entry name" value="GNAT"/>
    <property type="match status" value="1"/>
</dbReference>
<dbReference type="InterPro" id="IPR050832">
    <property type="entry name" value="Bact_Acetyltransf"/>
</dbReference>
<organism evidence="4 5">
    <name type="scientific">Glycomyces terrestris</name>
    <dbReference type="NCBI Taxonomy" id="2493553"/>
    <lineage>
        <taxon>Bacteria</taxon>
        <taxon>Bacillati</taxon>
        <taxon>Actinomycetota</taxon>
        <taxon>Actinomycetes</taxon>
        <taxon>Glycomycetales</taxon>
        <taxon>Glycomycetaceae</taxon>
        <taxon>Glycomyces</taxon>
    </lineage>
</organism>
<dbReference type="Proteomes" id="UP000277256">
    <property type="component" value="Unassembled WGS sequence"/>
</dbReference>
<dbReference type="InterPro" id="IPR016181">
    <property type="entry name" value="Acyl_CoA_acyltransferase"/>
</dbReference>
<evidence type="ECO:0000259" key="3">
    <source>
        <dbReference type="PROSITE" id="PS51186"/>
    </source>
</evidence>
<feature type="domain" description="N-acetyltransferase" evidence="3">
    <location>
        <begin position="3"/>
        <end position="143"/>
    </location>
</feature>
<protein>
    <submittedName>
        <fullName evidence="4">N-acetyltransferase</fullName>
    </submittedName>
</protein>
<evidence type="ECO:0000313" key="5">
    <source>
        <dbReference type="Proteomes" id="UP000277256"/>
    </source>
</evidence>
<reference evidence="4 5" key="1">
    <citation type="submission" date="2018-12" db="EMBL/GenBank/DDBJ databases">
        <title>Glycomyces sp. YIM 121974 draft genome.</title>
        <authorList>
            <person name="Li Q."/>
        </authorList>
    </citation>
    <scope>NUCLEOTIDE SEQUENCE [LARGE SCALE GENOMIC DNA]</scope>
    <source>
        <strain evidence="4 5">YIM 121974</strain>
    </source>
</reference>
<dbReference type="Pfam" id="PF13508">
    <property type="entry name" value="Acetyltransf_7"/>
    <property type="match status" value="1"/>
</dbReference>
<evidence type="ECO:0000313" key="4">
    <source>
        <dbReference type="EMBL" id="RRS01498.1"/>
    </source>
</evidence>
<dbReference type="GO" id="GO:0016747">
    <property type="term" value="F:acyltransferase activity, transferring groups other than amino-acyl groups"/>
    <property type="evidence" value="ECO:0007669"/>
    <property type="project" value="InterPro"/>
</dbReference>
<dbReference type="PANTHER" id="PTHR43877">
    <property type="entry name" value="AMINOALKYLPHOSPHONATE N-ACETYLTRANSFERASE-RELATED-RELATED"/>
    <property type="match status" value="1"/>
</dbReference>
<evidence type="ECO:0000256" key="1">
    <source>
        <dbReference type="ARBA" id="ARBA00022679"/>
    </source>
</evidence>
<evidence type="ECO:0000256" key="2">
    <source>
        <dbReference type="ARBA" id="ARBA00023315"/>
    </source>
</evidence>
<dbReference type="Gene3D" id="3.40.630.30">
    <property type="match status" value="1"/>
</dbReference>
<dbReference type="CDD" id="cd04301">
    <property type="entry name" value="NAT_SF"/>
    <property type="match status" value="1"/>
</dbReference>
<accession>A0A426V3V9</accession>
<proteinExistence type="predicted"/>
<keyword evidence="5" id="KW-1185">Reference proteome</keyword>
<dbReference type="OrthoDB" id="9775595at2"/>
<name>A0A426V3V9_9ACTN</name>
<comment type="caution">
    <text evidence="4">The sequence shown here is derived from an EMBL/GenBank/DDBJ whole genome shotgun (WGS) entry which is preliminary data.</text>
</comment>
<gene>
    <name evidence="4" type="ORF">EIW28_01645</name>
</gene>
<keyword evidence="1 4" id="KW-0808">Transferase</keyword>
<keyword evidence="2" id="KW-0012">Acyltransferase</keyword>
<dbReference type="EMBL" id="RSEB01000001">
    <property type="protein sequence ID" value="RRS01498.1"/>
    <property type="molecule type" value="Genomic_DNA"/>
</dbReference>
<dbReference type="InterPro" id="IPR000182">
    <property type="entry name" value="GNAT_dom"/>
</dbReference>
<sequence>MDHGIRRYRASDEEAWLRCRVLAFLHTAYFDDVQTAKPAVPPPGLELVAADPSGEIRGILDIAIEGETATIDTIAVHPDHRSRGIGRALLQEATVHLFELRVGALEAWTRDDPATLRWYRSNGFAETNHYLHVYADYYSDPAEPDRAIAERRAGLRPIKAFLHATLDEEAAIRERFARVHVCRRFTQDLRG</sequence>
<dbReference type="AlphaFoldDB" id="A0A426V3V9"/>
<dbReference type="SUPFAM" id="SSF55729">
    <property type="entry name" value="Acyl-CoA N-acyltransferases (Nat)"/>
    <property type="match status" value="1"/>
</dbReference>